<dbReference type="SMART" id="SM01134">
    <property type="entry name" value="DeoRC"/>
    <property type="match status" value="1"/>
</dbReference>
<dbReference type="InterPro" id="IPR001034">
    <property type="entry name" value="DeoR_HTH"/>
</dbReference>
<evidence type="ECO:0000256" key="1">
    <source>
        <dbReference type="ARBA" id="ARBA00023015"/>
    </source>
</evidence>
<dbReference type="PRINTS" id="PR00037">
    <property type="entry name" value="HTHLACR"/>
</dbReference>
<dbReference type="Gene3D" id="1.10.10.10">
    <property type="entry name" value="Winged helix-like DNA-binding domain superfamily/Winged helix DNA-binding domain"/>
    <property type="match status" value="1"/>
</dbReference>
<dbReference type="SMART" id="SM00420">
    <property type="entry name" value="HTH_DEOR"/>
    <property type="match status" value="1"/>
</dbReference>
<dbReference type="InterPro" id="IPR036390">
    <property type="entry name" value="WH_DNA-bd_sf"/>
</dbReference>
<comment type="caution">
    <text evidence="5">The sequence shown here is derived from an EMBL/GenBank/DDBJ whole genome shotgun (WGS) entry which is preliminary data.</text>
</comment>
<evidence type="ECO:0000313" key="5">
    <source>
        <dbReference type="EMBL" id="MBP1936191.1"/>
    </source>
</evidence>
<dbReference type="InterPro" id="IPR050313">
    <property type="entry name" value="Carb_Metab_HTH_regulators"/>
</dbReference>
<dbReference type="RefSeq" id="WP_209846101.1">
    <property type="nucleotide sequence ID" value="NZ_CBCRVE010000002.1"/>
</dbReference>
<dbReference type="PROSITE" id="PS00894">
    <property type="entry name" value="HTH_DEOR_1"/>
    <property type="match status" value="1"/>
</dbReference>
<keyword evidence="1" id="KW-0805">Transcription regulation</keyword>
<protein>
    <submittedName>
        <fullName evidence="5">DeoR/GlpR family transcriptional regulator of sugar metabolism</fullName>
    </submittedName>
</protein>
<evidence type="ECO:0000259" key="4">
    <source>
        <dbReference type="PROSITE" id="PS51000"/>
    </source>
</evidence>
<sequence>MYQEERIQAILEYLKEHQRVSIQDICRLFEVSRDTARRDLLKMDELGVIIRTHGGAVLPTQTKEVKEYKDRLTKESGEKQEIGRFAATLVKNGDFIAMDASTTVQYAAENISAQDIVVVTNSIDNADTLSKKEKVTIHLLGGILDPKHRFLYGSATLSKLADYHVDKLFLGACGITSSGLSFPHEEDGAVKREMIRRAGQVIVLADHTKFEHQMFYKIADLEEVDLLITDKRPSDKMMNELSDHGVQLFIVSEENNDD</sequence>
<dbReference type="InterPro" id="IPR014036">
    <property type="entry name" value="DeoR-like_C"/>
</dbReference>
<name>A0ABS4H134_9BACL</name>
<organism evidence="5 6">
    <name type="scientific">Paenibacillus sediminis</name>
    <dbReference type="NCBI Taxonomy" id="664909"/>
    <lineage>
        <taxon>Bacteria</taxon>
        <taxon>Bacillati</taxon>
        <taxon>Bacillota</taxon>
        <taxon>Bacilli</taxon>
        <taxon>Bacillales</taxon>
        <taxon>Paenibacillaceae</taxon>
        <taxon>Paenibacillus</taxon>
    </lineage>
</organism>
<gene>
    <name evidence="5" type="ORF">J2Z20_001052</name>
</gene>
<dbReference type="Gene3D" id="3.40.50.1360">
    <property type="match status" value="1"/>
</dbReference>
<dbReference type="SUPFAM" id="SSF100950">
    <property type="entry name" value="NagB/RpiA/CoA transferase-like"/>
    <property type="match status" value="1"/>
</dbReference>
<keyword evidence="3" id="KW-0804">Transcription</keyword>
<dbReference type="InterPro" id="IPR037171">
    <property type="entry name" value="NagB/RpiA_transferase-like"/>
</dbReference>
<dbReference type="InterPro" id="IPR036388">
    <property type="entry name" value="WH-like_DNA-bd_sf"/>
</dbReference>
<dbReference type="InterPro" id="IPR018356">
    <property type="entry name" value="Tscrpt_reg_HTH_DeoR_CS"/>
</dbReference>
<dbReference type="PROSITE" id="PS51000">
    <property type="entry name" value="HTH_DEOR_2"/>
    <property type="match status" value="1"/>
</dbReference>
<dbReference type="Proteomes" id="UP001519273">
    <property type="component" value="Unassembled WGS sequence"/>
</dbReference>
<dbReference type="Pfam" id="PF08220">
    <property type="entry name" value="HTH_DeoR"/>
    <property type="match status" value="1"/>
</dbReference>
<dbReference type="PANTHER" id="PTHR30363:SF51">
    <property type="entry name" value="HTH-TYPE TRANSCRIPTIONAL REPRESSOR GLCR"/>
    <property type="match status" value="1"/>
</dbReference>
<dbReference type="Pfam" id="PF00455">
    <property type="entry name" value="DeoRC"/>
    <property type="match status" value="1"/>
</dbReference>
<evidence type="ECO:0000256" key="3">
    <source>
        <dbReference type="ARBA" id="ARBA00023163"/>
    </source>
</evidence>
<dbReference type="PANTHER" id="PTHR30363">
    <property type="entry name" value="HTH-TYPE TRANSCRIPTIONAL REGULATOR SRLR-RELATED"/>
    <property type="match status" value="1"/>
</dbReference>
<accession>A0ABS4H134</accession>
<dbReference type="EMBL" id="JAGGKP010000001">
    <property type="protein sequence ID" value="MBP1936191.1"/>
    <property type="molecule type" value="Genomic_DNA"/>
</dbReference>
<dbReference type="SUPFAM" id="SSF46785">
    <property type="entry name" value="Winged helix' DNA-binding domain"/>
    <property type="match status" value="1"/>
</dbReference>
<reference evidence="5 6" key="1">
    <citation type="submission" date="2021-03" db="EMBL/GenBank/DDBJ databases">
        <title>Genomic Encyclopedia of Type Strains, Phase IV (KMG-IV): sequencing the most valuable type-strain genomes for metagenomic binning, comparative biology and taxonomic classification.</title>
        <authorList>
            <person name="Goeker M."/>
        </authorList>
    </citation>
    <scope>NUCLEOTIDE SEQUENCE [LARGE SCALE GENOMIC DNA]</scope>
    <source>
        <strain evidence="5 6">DSM 23491</strain>
    </source>
</reference>
<keyword evidence="2" id="KW-0238">DNA-binding</keyword>
<feature type="domain" description="HTH deoR-type" evidence="4">
    <location>
        <begin position="3"/>
        <end position="58"/>
    </location>
</feature>
<evidence type="ECO:0000313" key="6">
    <source>
        <dbReference type="Proteomes" id="UP001519273"/>
    </source>
</evidence>
<evidence type="ECO:0000256" key="2">
    <source>
        <dbReference type="ARBA" id="ARBA00023125"/>
    </source>
</evidence>
<keyword evidence="6" id="KW-1185">Reference proteome</keyword>
<proteinExistence type="predicted"/>